<dbReference type="RefSeq" id="WP_073675680.1">
    <property type="nucleotide sequence ID" value="NZ_JAHBOL010000002.1"/>
</dbReference>
<dbReference type="EMBL" id="JAHBOM010000004">
    <property type="protein sequence ID" value="MBU8822630.1"/>
    <property type="molecule type" value="Genomic_DNA"/>
</dbReference>
<keyword evidence="2" id="KW-1133">Transmembrane helix</keyword>
<accession>A0ABS6HJ74</accession>
<evidence type="ECO:0000313" key="3">
    <source>
        <dbReference type="EMBL" id="MBU8822630.1"/>
    </source>
</evidence>
<organism evidence="3 4">
    <name type="scientific">Mycolicibacterium goodii</name>
    <name type="common">Mycobacterium goodii</name>
    <dbReference type="NCBI Taxonomy" id="134601"/>
    <lineage>
        <taxon>Bacteria</taxon>
        <taxon>Bacillati</taxon>
        <taxon>Actinomycetota</taxon>
        <taxon>Actinomycetes</taxon>
        <taxon>Mycobacteriales</taxon>
        <taxon>Mycobacteriaceae</taxon>
        <taxon>Mycolicibacterium</taxon>
    </lineage>
</organism>
<feature type="transmembrane region" description="Helical" evidence="2">
    <location>
        <begin position="66"/>
        <end position="86"/>
    </location>
</feature>
<keyword evidence="4" id="KW-1185">Reference proteome</keyword>
<evidence type="ECO:0000313" key="4">
    <source>
        <dbReference type="Proteomes" id="UP000696413"/>
    </source>
</evidence>
<sequence>MADSATEQRAFPAPGSAVPGAPPPLRRPLTPADGELVGPPPEPAGAPADRPPRGATAARDVNGTRFTTAAALLGVAIGLELAGLLSTRSRSSRPRRTRSRSHRLV</sequence>
<keyword evidence="2" id="KW-0472">Membrane</keyword>
<feature type="compositionally biased region" description="Low complexity" evidence="1">
    <location>
        <begin position="45"/>
        <end position="59"/>
    </location>
</feature>
<name>A0ABS6HJ74_MYCGD</name>
<reference evidence="3 4" key="1">
    <citation type="submission" date="2021-05" db="EMBL/GenBank/DDBJ databases">
        <title>Draft Genome Sequences of Clinical Respiratory Isolates of Mycobacterium goodii Recovered in Ireland.</title>
        <authorList>
            <person name="Flanagan P.R."/>
            <person name="Mok S."/>
            <person name="Roycroft E."/>
            <person name="Rogers T.R."/>
            <person name="Fitzgibbon M."/>
        </authorList>
    </citation>
    <scope>NUCLEOTIDE SEQUENCE [LARGE SCALE GENOMIC DNA]</scope>
    <source>
        <strain evidence="3 4">14IE55</strain>
    </source>
</reference>
<feature type="compositionally biased region" description="Basic residues" evidence="1">
    <location>
        <begin position="90"/>
        <end position="105"/>
    </location>
</feature>
<feature type="region of interest" description="Disordered" evidence="1">
    <location>
        <begin position="84"/>
        <end position="105"/>
    </location>
</feature>
<proteinExistence type="predicted"/>
<evidence type="ECO:0000256" key="1">
    <source>
        <dbReference type="SAM" id="MobiDB-lite"/>
    </source>
</evidence>
<dbReference type="Proteomes" id="UP000696413">
    <property type="component" value="Unassembled WGS sequence"/>
</dbReference>
<evidence type="ECO:0000256" key="2">
    <source>
        <dbReference type="SAM" id="Phobius"/>
    </source>
</evidence>
<feature type="compositionally biased region" description="Low complexity" evidence="1">
    <location>
        <begin position="10"/>
        <end position="19"/>
    </location>
</feature>
<feature type="region of interest" description="Disordered" evidence="1">
    <location>
        <begin position="1"/>
        <end position="61"/>
    </location>
</feature>
<keyword evidence="2" id="KW-0812">Transmembrane</keyword>
<comment type="caution">
    <text evidence="3">The sequence shown here is derived from an EMBL/GenBank/DDBJ whole genome shotgun (WGS) entry which is preliminary data.</text>
</comment>
<gene>
    <name evidence="3" type="ORF">KL859_07025</name>
</gene>
<protein>
    <submittedName>
        <fullName evidence="3">Uncharacterized protein</fullName>
    </submittedName>
</protein>